<reference evidence="2" key="1">
    <citation type="journal article" date="2023" name="Front. Plant Sci.">
        <title>Chromosomal-level genome assembly of Melastoma candidum provides insights into trichome evolution.</title>
        <authorList>
            <person name="Zhong Y."/>
            <person name="Wu W."/>
            <person name="Sun C."/>
            <person name="Zou P."/>
            <person name="Liu Y."/>
            <person name="Dai S."/>
            <person name="Zhou R."/>
        </authorList>
    </citation>
    <scope>NUCLEOTIDE SEQUENCE [LARGE SCALE GENOMIC DNA]</scope>
</reference>
<accession>A0ACB9RDC3</accession>
<evidence type="ECO:0000313" key="2">
    <source>
        <dbReference type="Proteomes" id="UP001057402"/>
    </source>
</evidence>
<dbReference type="Proteomes" id="UP001057402">
    <property type="component" value="Chromosome 4"/>
</dbReference>
<organism evidence="1 2">
    <name type="scientific">Melastoma candidum</name>
    <dbReference type="NCBI Taxonomy" id="119954"/>
    <lineage>
        <taxon>Eukaryota</taxon>
        <taxon>Viridiplantae</taxon>
        <taxon>Streptophyta</taxon>
        <taxon>Embryophyta</taxon>
        <taxon>Tracheophyta</taxon>
        <taxon>Spermatophyta</taxon>
        <taxon>Magnoliopsida</taxon>
        <taxon>eudicotyledons</taxon>
        <taxon>Gunneridae</taxon>
        <taxon>Pentapetalae</taxon>
        <taxon>rosids</taxon>
        <taxon>malvids</taxon>
        <taxon>Myrtales</taxon>
        <taxon>Melastomataceae</taxon>
        <taxon>Melastomatoideae</taxon>
        <taxon>Melastomateae</taxon>
        <taxon>Melastoma</taxon>
    </lineage>
</organism>
<keyword evidence="2" id="KW-1185">Reference proteome</keyword>
<proteinExistence type="predicted"/>
<gene>
    <name evidence="1" type="ORF">MLD38_013640</name>
</gene>
<sequence>MCSELVARVESLEKAENVPCMDDYGDHHSSMLTSQDLLLIDLLRWFVNSTIGDASRSKVVRVRATGFQEEEKEKKKVVVVGSGWAGLGAARHLCKQGFDVKVIEDNEGCGSGDDVCIQGFWHPYQNIFGLVDEIGIKPFKHWMKSAQYSEEGLEVEFPVYKDLPQLPSPLGPLVYTQFPRLALVDRLTLLPLMAAVIDFDNTDAAWRKYDAITARELFRMYGCSEKLYRGVLHPLLQVGLFAPPEQCSAAAALSLLNFLLTHQNDFDVVWCRGKVKDQIFQPWMDTMKSEGCEFLEGKGEINFLLDEEKGCITGVACGEEMYSADAFILAVSISSLQSIIRTSAALRTRDEFLRVLNLAGVDALSVKLAFDRKVALPNACNACSGFDDSFGWTFFDLNVLQDEHKAATTQIIQTDFYNASQLLLLRDDLLVSKFTTYLSNLVKGFESATVIEYEIRRYPRALSHFFPGSYNNMMRGSTSFPNLFMAGDWIINRHGSWSQEKSYVSGLEAANRVVDYLEEGSFAKIIPVEDAEQHIQALRGLNRSLNELVAQTPLAGFFLQ</sequence>
<evidence type="ECO:0000313" key="1">
    <source>
        <dbReference type="EMBL" id="KAI4375816.1"/>
    </source>
</evidence>
<name>A0ACB9RDC3_9MYRT</name>
<comment type="caution">
    <text evidence="1">The sequence shown here is derived from an EMBL/GenBank/DDBJ whole genome shotgun (WGS) entry which is preliminary data.</text>
</comment>
<protein>
    <submittedName>
        <fullName evidence="1">Uncharacterized protein</fullName>
    </submittedName>
</protein>
<dbReference type="EMBL" id="CM042883">
    <property type="protein sequence ID" value="KAI4375816.1"/>
    <property type="molecule type" value="Genomic_DNA"/>
</dbReference>